<feature type="compositionally biased region" description="Polar residues" evidence="6">
    <location>
        <begin position="566"/>
        <end position="577"/>
    </location>
</feature>
<dbReference type="Proteomes" id="UP001501940">
    <property type="component" value="Chromosome 10"/>
</dbReference>
<feature type="region of interest" description="Disordered" evidence="6">
    <location>
        <begin position="2148"/>
        <end position="2171"/>
    </location>
</feature>
<dbReference type="Pfam" id="PF03607">
    <property type="entry name" value="DCX"/>
    <property type="match status" value="2"/>
</dbReference>
<evidence type="ECO:0000256" key="6">
    <source>
        <dbReference type="SAM" id="MobiDB-lite"/>
    </source>
</evidence>
<feature type="compositionally biased region" description="Polar residues" evidence="6">
    <location>
        <begin position="618"/>
        <end position="636"/>
    </location>
</feature>
<feature type="compositionally biased region" description="Acidic residues" evidence="6">
    <location>
        <begin position="1644"/>
        <end position="1666"/>
    </location>
</feature>
<keyword evidence="9" id="KW-1185">Reference proteome</keyword>
<feature type="region of interest" description="Disordered" evidence="6">
    <location>
        <begin position="1"/>
        <end position="38"/>
    </location>
</feature>
<feature type="compositionally biased region" description="Polar residues" evidence="6">
    <location>
        <begin position="1925"/>
        <end position="1940"/>
    </location>
</feature>
<organism evidence="8 9">
    <name type="scientific">Amphiprion ocellaris</name>
    <name type="common">Clown anemonefish</name>
    <dbReference type="NCBI Taxonomy" id="80972"/>
    <lineage>
        <taxon>Eukaryota</taxon>
        <taxon>Metazoa</taxon>
        <taxon>Chordata</taxon>
        <taxon>Craniata</taxon>
        <taxon>Vertebrata</taxon>
        <taxon>Euteleostomi</taxon>
        <taxon>Actinopterygii</taxon>
        <taxon>Neopterygii</taxon>
        <taxon>Teleostei</taxon>
        <taxon>Neoteleostei</taxon>
        <taxon>Acanthomorphata</taxon>
        <taxon>Ovalentaria</taxon>
        <taxon>Pomacentridae</taxon>
        <taxon>Amphiprion</taxon>
    </lineage>
</organism>
<accession>A0AAQ5ZWR9</accession>
<dbReference type="PANTHER" id="PTHR23005:SF4">
    <property type="entry name" value="OXYGEN-REGULATED PROTEIN 1"/>
    <property type="match status" value="1"/>
</dbReference>
<feature type="compositionally biased region" description="Acidic residues" evidence="6">
    <location>
        <begin position="1696"/>
        <end position="1706"/>
    </location>
</feature>
<dbReference type="GeneTree" id="ENSGT00940000154242"/>
<evidence type="ECO:0000256" key="2">
    <source>
        <dbReference type="ARBA" id="ARBA00004496"/>
    </source>
</evidence>
<dbReference type="Ensembl" id="ENSAOCT00000068182.1">
    <property type="protein sequence ID" value="ENSAOCP00000070528.1"/>
    <property type="gene ID" value="ENSAOCG00000026321.1"/>
</dbReference>
<dbReference type="SUPFAM" id="SSF89837">
    <property type="entry name" value="Doublecortin (DC)"/>
    <property type="match status" value="2"/>
</dbReference>
<keyword evidence="4" id="KW-0677">Repeat</keyword>
<evidence type="ECO:0000256" key="4">
    <source>
        <dbReference type="ARBA" id="ARBA00022737"/>
    </source>
</evidence>
<feature type="compositionally biased region" description="Polar residues" evidence="6">
    <location>
        <begin position="1763"/>
        <end position="1777"/>
    </location>
</feature>
<feature type="region of interest" description="Disordered" evidence="6">
    <location>
        <begin position="555"/>
        <end position="577"/>
    </location>
</feature>
<proteinExistence type="predicted"/>
<comment type="subcellular location">
    <subcellularLocation>
        <location evidence="1">Cell projection</location>
    </subcellularLocation>
    <subcellularLocation>
        <location evidence="2">Cytoplasm</location>
    </subcellularLocation>
</comment>
<dbReference type="SMART" id="SM00537">
    <property type="entry name" value="DCX"/>
    <property type="match status" value="2"/>
</dbReference>
<feature type="compositionally biased region" description="Polar residues" evidence="6">
    <location>
        <begin position="364"/>
        <end position="385"/>
    </location>
</feature>
<feature type="compositionally biased region" description="Basic and acidic residues" evidence="6">
    <location>
        <begin position="1707"/>
        <end position="1721"/>
    </location>
</feature>
<dbReference type="PANTHER" id="PTHR23005">
    <property type="entry name" value="RETINITIS PIGMENTOSA 1 PROTEIN"/>
    <property type="match status" value="1"/>
</dbReference>
<feature type="compositionally biased region" description="Acidic residues" evidence="6">
    <location>
        <begin position="1674"/>
        <end position="1688"/>
    </location>
</feature>
<dbReference type="Gene3D" id="3.10.20.230">
    <property type="entry name" value="Doublecortin domain"/>
    <property type="match status" value="2"/>
</dbReference>
<feature type="region of interest" description="Disordered" evidence="6">
    <location>
        <begin position="478"/>
        <end position="513"/>
    </location>
</feature>
<evidence type="ECO:0000259" key="7">
    <source>
        <dbReference type="PROSITE" id="PS50309"/>
    </source>
</evidence>
<feature type="region of interest" description="Disordered" evidence="6">
    <location>
        <begin position="1221"/>
        <end position="1808"/>
    </location>
</feature>
<feature type="compositionally biased region" description="Basic and acidic residues" evidence="6">
    <location>
        <begin position="729"/>
        <end position="741"/>
    </location>
</feature>
<feature type="compositionally biased region" description="Polar residues" evidence="6">
    <location>
        <begin position="2033"/>
        <end position="2045"/>
    </location>
</feature>
<feature type="compositionally biased region" description="Basic and acidic residues" evidence="6">
    <location>
        <begin position="1247"/>
        <end position="1260"/>
    </location>
</feature>
<feature type="compositionally biased region" description="Polar residues" evidence="6">
    <location>
        <begin position="18"/>
        <end position="28"/>
    </location>
</feature>
<feature type="region of interest" description="Disordered" evidence="6">
    <location>
        <begin position="592"/>
        <end position="611"/>
    </location>
</feature>
<dbReference type="InterPro" id="IPR036572">
    <property type="entry name" value="Doublecortin_dom_sf"/>
</dbReference>
<feature type="compositionally biased region" description="Basic and acidic residues" evidence="6">
    <location>
        <begin position="1221"/>
        <end position="1236"/>
    </location>
</feature>
<evidence type="ECO:0000313" key="8">
    <source>
        <dbReference type="Ensembl" id="ENSAOCP00000070528.1"/>
    </source>
</evidence>
<dbReference type="GO" id="GO:0043005">
    <property type="term" value="C:neuron projection"/>
    <property type="evidence" value="ECO:0007669"/>
    <property type="project" value="UniProtKB-ARBA"/>
</dbReference>
<protein>
    <recommendedName>
        <fullName evidence="7">Doublecortin domain-containing protein</fullName>
    </recommendedName>
</protein>
<name>A0AAQ5ZWR9_AMPOC</name>
<feature type="domain" description="Doublecortin" evidence="7">
    <location>
        <begin position="42"/>
        <end position="124"/>
    </location>
</feature>
<dbReference type="InterPro" id="IPR003533">
    <property type="entry name" value="Doublecortin_dom"/>
</dbReference>
<keyword evidence="5" id="KW-0966">Cell projection</keyword>
<dbReference type="GO" id="GO:0035556">
    <property type="term" value="P:intracellular signal transduction"/>
    <property type="evidence" value="ECO:0007669"/>
    <property type="project" value="InterPro"/>
</dbReference>
<dbReference type="GO" id="GO:0042461">
    <property type="term" value="P:photoreceptor cell development"/>
    <property type="evidence" value="ECO:0007669"/>
    <property type="project" value="TreeGrafter"/>
</dbReference>
<feature type="compositionally biased region" description="Acidic residues" evidence="6">
    <location>
        <begin position="1555"/>
        <end position="1585"/>
    </location>
</feature>
<evidence type="ECO:0000256" key="3">
    <source>
        <dbReference type="ARBA" id="ARBA00022490"/>
    </source>
</evidence>
<feature type="compositionally biased region" description="Low complexity" evidence="6">
    <location>
        <begin position="1947"/>
        <end position="1962"/>
    </location>
</feature>
<dbReference type="GO" id="GO:0005930">
    <property type="term" value="C:axoneme"/>
    <property type="evidence" value="ECO:0007669"/>
    <property type="project" value="TreeGrafter"/>
</dbReference>
<feature type="compositionally biased region" description="Acidic residues" evidence="6">
    <location>
        <begin position="1598"/>
        <end position="1630"/>
    </location>
</feature>
<feature type="compositionally biased region" description="Low complexity" evidence="6">
    <location>
        <begin position="655"/>
        <end position="668"/>
    </location>
</feature>
<sequence length="2216" mass="246383">MSTTPVQEGPAQEGPAQGLSSSSGQTLPSRPLQPLSDPSASKRVCFYKSGDYKFSGHRMVINARTFKTFDALLDALSKKVPLPFGVRTITTPRGTHLVKALDDLHDGGAYVCSDQKRVKPLNLDEVNRRQVPWNTTRPVSAGVAVRTPKRLTVIKNKDPTVKRTIVLQRRTAPTFDALLDYLSQILQFPVLKLYSIDGRRVDSLTALILCSGVVVAASNEPFRLGNYRFNRAVQMAEAMYMENVDPSMLQHRARKNFSLSSERYIVNQINKSQTGGTNGHLHQQHGSLEADVHQHQIETSGRGGSCIVPQDDDIEKSFRVNQDGSMTVEMKVRLTIKEEEMLHWTTTLSRSSLIKRSVCASIPESGNSSPDSNTAVAKASLSTSGDETKEENYPAGAGKGVGFNEQIYEGYTSAPLGKAKKSFKRTPTPGPRHVNKTASVESVKMVTEAGVQESTLGHYSYMERTADGETTEGYCVVRHSSSSSNRPIPKPRKTASAGGRNKHSNSSIRSSGVAEVLQIENNGMEVTETVMHIYESQGCYDNYFANDEYSADDIPLHGSTVLPESKPSTGSGPRSSCNDCDIDCSWQPPTADSLQRQKEEMLSLSSEPVSLRHQITNNLSSVTKNEAQTATNSQSPEKVKEDNSSKSMKKKIIRRSSNQKSSTSTSSTENKAKEHIISSSKNSKHSSTDKLSSHSSVRKKSLNSPDSAKSGQKREGAAKKAKMPQSKRSIKDEQMPRKDSALLDSSENVKRTPPKRQIMTKAVGKDNGHNVNTATGRPQMKKNMSDILQTKKSYLTGQKLISKPKSMIENRVSPPKKSLELSESVSMPALDPSPSQIHQYVEDWLEKVTPDAGPDMEEAITDRAERRPNVVFQIGGDSESDEKTEGQSTIDECYPSAGDAIKKSASSLSVPFCHEGPAQLNSEQKARGLCVSMPSVRVDLANLESNLRSHKSAEEICAADNEASSSNVLSPKAKIKPVLRQLCSSIQCIRRASDINTPSSLEKSSSVPDFPTQVASVFGSSCKAFMTFLSVMTLRDNLNPPASGESSQSRTTSEAMLMMESLQKISATEDEEEQRASLTDLQSRASSQLRERWKNFQILRERFESEPLSPKVSETEFALDVVSEGGDVFDERIDELMDELNMPEDLRAEITSTFQQAKSFYPVEESSLMETDRHHSDSEEDVEQFVKQDETKLSAELDSTYIAEDVSEILQGNDDAEIDYLNKMDTPEEQTIRELEQEPNEAQVSQTERDEPSIDKKNDIEENDGEVEQSEGMKNTEVLDSEDEGNKKGDSEREEEAAEEVVEEDEKDGLDEWEAEKGNGGESVEKEEEDKEEEMTMDEDEVDEGLEEGEREVGEETEEGSVDEEAGEDDSVEETDEREGGEETGEGEDSEEEETEEKQGDEISKEKEDEEELDEMMEEADEEEEPENKNEEVEEEEEEEEEKNEESEEEVEEVTEVHDEENEMEEVIEEKNEEEEVENINEELEEEVENRNEEMEEEAENITAEIEDEVENRNEEMEEEAENITAEIEDEVENRNEEMEEEEGEDTYVDTAKDVEEEVNEEAEQEEEMEVDIEEKDEEYEEDVEGKEAQKEQVTEVVSEENEDEEEENEEEEEIEQEEEHGEQDGEEAEINNTEETRAKVITDEEEEECDKDVEEEEEKYIEVEDSGNITADSVEERETVEELEGEENVTAGQTVDEEERDDEDKEFDKELDQVEEQSKDEAEEVSVAEDVQSCADDEDCRSMPEEAFHHQQHDSSCEEADSQQNTESPTKYSSEGQCEDDKGNGTDTVNETDEAGEHCEEGSSSVTHPVEISQELLDFVNYALQSSSLVFTYDTQGNIRIEPDNARVTQNKQTVIPKTRKDSSYGLKRLPSPSTSDLSDYRPETSESGGYKTQESIDIVSESGEEGSEKASPVHKGSAHRTARTNAQQAKLSVASNSEALHRSQQKGSGSFSSSDSAPKASGEDLSYFSAASSSKTEAEAAIQATQAVQSTSFVLEKDPAGGVLIDQGRWLLKENHLIRKSPPVSLGMYSNLDSTSLDTGQENNGEDSPVHSKTQHSPLAAISSSELEEMAKPQTPRCTYFNMPHGSDSDPFMDDSFVKSGKKDSISFKGRGVRVSPTVDTSKTWANKNGSLSSFASVEFKIPDRKVHPEGESSPVTQARRTSSGGRHALQAQDSLETLHFIHMCLFMVYCQSCLGLFSCNVARKGFDIIPKQS</sequence>
<reference evidence="8" key="2">
    <citation type="submission" date="2025-08" db="UniProtKB">
        <authorList>
            <consortium name="Ensembl"/>
        </authorList>
    </citation>
    <scope>IDENTIFICATION</scope>
</reference>
<feature type="compositionally biased region" description="Polar residues" evidence="6">
    <location>
        <begin position="1848"/>
        <end position="1857"/>
    </location>
</feature>
<feature type="region of interest" description="Disordered" evidence="6">
    <location>
        <begin position="362"/>
        <end position="399"/>
    </location>
</feature>
<feature type="compositionally biased region" description="Polar residues" evidence="6">
    <location>
        <begin position="2156"/>
        <end position="2167"/>
    </location>
</feature>
<feature type="compositionally biased region" description="Polar residues" evidence="6">
    <location>
        <begin position="1887"/>
        <end position="1897"/>
    </location>
</feature>
<dbReference type="FunFam" id="3.10.20.230:FF:000006">
    <property type="entry name" value="Oxygen-regulated protein 1"/>
    <property type="match status" value="1"/>
</dbReference>
<evidence type="ECO:0000256" key="1">
    <source>
        <dbReference type="ARBA" id="ARBA00004316"/>
    </source>
</evidence>
<feature type="compositionally biased region" description="Polar residues" evidence="6">
    <location>
        <begin position="2053"/>
        <end position="2067"/>
    </location>
</feature>
<feature type="compositionally biased region" description="Acidic residues" evidence="6">
    <location>
        <begin position="1325"/>
        <end position="1396"/>
    </location>
</feature>
<feature type="compositionally biased region" description="Low complexity" evidence="6">
    <location>
        <begin position="1971"/>
        <end position="1982"/>
    </location>
</feature>
<gene>
    <name evidence="8" type="primary">RP1</name>
</gene>
<feature type="domain" description="Doublecortin" evidence="7">
    <location>
        <begin position="149"/>
        <end position="228"/>
    </location>
</feature>
<dbReference type="PROSITE" id="PS50309">
    <property type="entry name" value="DC"/>
    <property type="match status" value="2"/>
</dbReference>
<feature type="compositionally biased region" description="Acidic residues" evidence="6">
    <location>
        <begin position="1408"/>
        <end position="1548"/>
    </location>
</feature>
<evidence type="ECO:0000256" key="5">
    <source>
        <dbReference type="ARBA" id="ARBA00023273"/>
    </source>
</evidence>
<dbReference type="GO" id="GO:0060041">
    <property type="term" value="P:retina development in camera-type eye"/>
    <property type="evidence" value="ECO:0007669"/>
    <property type="project" value="TreeGrafter"/>
</dbReference>
<feature type="region of interest" description="Disordered" evidence="6">
    <location>
        <begin position="2031"/>
        <end position="2075"/>
    </location>
</feature>
<reference evidence="8" key="3">
    <citation type="submission" date="2025-09" db="UniProtKB">
        <authorList>
            <consortium name="Ensembl"/>
        </authorList>
    </citation>
    <scope>IDENTIFICATION</scope>
</reference>
<feature type="region of interest" description="Disordered" evidence="6">
    <location>
        <begin position="618"/>
        <end position="755"/>
    </location>
</feature>
<feature type="compositionally biased region" description="Basic and acidic residues" evidence="6">
    <location>
        <begin position="1741"/>
        <end position="1757"/>
    </location>
</feature>
<dbReference type="GO" id="GO:0035082">
    <property type="term" value="P:axoneme assembly"/>
    <property type="evidence" value="ECO:0007669"/>
    <property type="project" value="TreeGrafter"/>
</dbReference>
<evidence type="ECO:0000313" key="9">
    <source>
        <dbReference type="Proteomes" id="UP001501940"/>
    </source>
</evidence>
<feature type="compositionally biased region" description="Acidic residues" evidence="6">
    <location>
        <begin position="1292"/>
        <end position="1314"/>
    </location>
</feature>
<keyword evidence="3" id="KW-0963">Cytoplasm</keyword>
<reference evidence="8 9" key="1">
    <citation type="submission" date="2022-01" db="EMBL/GenBank/DDBJ databases">
        <title>A chromosome-scale genome assembly of the false clownfish, Amphiprion ocellaris.</title>
        <authorList>
            <person name="Ryu T."/>
        </authorList>
    </citation>
    <scope>NUCLEOTIDE SEQUENCE [LARGE SCALE GENOMIC DNA]</scope>
</reference>
<feature type="compositionally biased region" description="Basic and acidic residues" evidence="6">
    <location>
        <begin position="1397"/>
        <end position="1407"/>
    </location>
</feature>
<feature type="region of interest" description="Disordered" evidence="6">
    <location>
        <begin position="1845"/>
        <end position="1982"/>
    </location>
</feature>